<keyword evidence="3" id="KW-1185">Reference proteome</keyword>
<dbReference type="AlphaFoldDB" id="A0A1G5IUQ3"/>
<protein>
    <submittedName>
        <fullName evidence="2">Uncharacterized protein</fullName>
    </submittedName>
</protein>
<evidence type="ECO:0000256" key="1">
    <source>
        <dbReference type="SAM" id="Coils"/>
    </source>
</evidence>
<evidence type="ECO:0000313" key="2">
    <source>
        <dbReference type="EMBL" id="SCY79747.1"/>
    </source>
</evidence>
<gene>
    <name evidence="2" type="ORF">SAMN02927923_02325</name>
</gene>
<dbReference type="RefSeq" id="WP_091134523.1">
    <property type="nucleotide sequence ID" value="NZ_FMVJ01000006.1"/>
</dbReference>
<dbReference type="Proteomes" id="UP000199569">
    <property type="component" value="Unassembled WGS sequence"/>
</dbReference>
<evidence type="ECO:0000313" key="3">
    <source>
        <dbReference type="Proteomes" id="UP000199569"/>
    </source>
</evidence>
<name>A0A1G5IUQ3_9HYPH</name>
<accession>A0A1G5IUQ3</accession>
<proteinExistence type="predicted"/>
<reference evidence="2 3" key="1">
    <citation type="submission" date="2016-10" db="EMBL/GenBank/DDBJ databases">
        <authorList>
            <person name="de Groot N.N."/>
        </authorList>
    </citation>
    <scope>NUCLEOTIDE SEQUENCE [LARGE SCALE GENOMIC DNA]</scope>
    <source>
        <strain evidence="2 3">CGMCC 1.7666</strain>
    </source>
</reference>
<feature type="coiled-coil region" evidence="1">
    <location>
        <begin position="33"/>
        <end position="60"/>
    </location>
</feature>
<keyword evidence="1" id="KW-0175">Coiled coil</keyword>
<organism evidence="2 3">
    <name type="scientific">Microvirga guangxiensis</name>
    <dbReference type="NCBI Taxonomy" id="549386"/>
    <lineage>
        <taxon>Bacteria</taxon>
        <taxon>Pseudomonadati</taxon>
        <taxon>Pseudomonadota</taxon>
        <taxon>Alphaproteobacteria</taxon>
        <taxon>Hyphomicrobiales</taxon>
        <taxon>Methylobacteriaceae</taxon>
        <taxon>Microvirga</taxon>
    </lineage>
</organism>
<dbReference type="OrthoDB" id="8019072at2"/>
<dbReference type="EMBL" id="FMVJ01000006">
    <property type="protein sequence ID" value="SCY79747.1"/>
    <property type="molecule type" value="Genomic_DNA"/>
</dbReference>
<sequence length="128" mass="14742">MSLISLPSIEYGEAPASGPTLHGFQESHCTKRAAELQAKVERLRALLQEAEERLRYEQSRWPEIGEFVRCPLTGFFGQVTNIRPRPHGRPWVEVLLYLGKDMPGHTTIDLYENWELMDAPEQDTQFDD</sequence>